<accession>A0A137ZSV9</accession>
<evidence type="ECO:0000256" key="1">
    <source>
        <dbReference type="ARBA" id="ARBA00010211"/>
    </source>
</evidence>
<dbReference type="InterPro" id="IPR011234">
    <property type="entry name" value="Fumarylacetoacetase-like_C"/>
</dbReference>
<comment type="caution">
    <text evidence="5">The sequence shown here is derived from an EMBL/GenBank/DDBJ whole genome shotgun (WGS) entry which is preliminary data.</text>
</comment>
<sequence length="276" mass="29362">MRLATHQLDGRTIATADSGSGPRCTGAASVDDLLRQADWRDTARRAAEQGEPVPESAGIVAPIRTPAKVLCCGLNFRAHIEEMGRGVPAVPTFFAKWADTLTGPAADIDLEPGDTAQLDWEAELAVVVGADLRRASVAECADAIAGYTVSNDLSLRDRQWATTQWLSGKAWDATTPVGPVVVTADAFDPAEHTVTCRVDGETVQHAPLDDLLFPPAELLHHASMFTRLRPGDLVLTGTPAGVGAGRDPQRFLADGQVLETEVSGIGLLRNTIRIRS</sequence>
<dbReference type="InterPro" id="IPR036663">
    <property type="entry name" value="Fumarylacetoacetase_C_sf"/>
</dbReference>
<evidence type="ECO:0000313" key="6">
    <source>
        <dbReference type="Proteomes" id="UP000070409"/>
    </source>
</evidence>
<proteinExistence type="inferred from homology"/>
<evidence type="ECO:0000259" key="4">
    <source>
        <dbReference type="Pfam" id="PF01557"/>
    </source>
</evidence>
<keyword evidence="2" id="KW-0479">Metal-binding</keyword>
<dbReference type="PANTHER" id="PTHR42796:SF4">
    <property type="entry name" value="FUMARYLACETOACETATE HYDROLASE DOMAIN-CONTAINING PROTEIN 2A"/>
    <property type="match status" value="1"/>
</dbReference>
<feature type="domain" description="Fumarylacetoacetase-like C-terminal" evidence="4">
    <location>
        <begin position="68"/>
        <end position="272"/>
    </location>
</feature>
<organism evidence="5 6">
    <name type="scientific">Tsukamurella pseudospumae</name>
    <dbReference type="NCBI Taxonomy" id="239498"/>
    <lineage>
        <taxon>Bacteria</taxon>
        <taxon>Bacillati</taxon>
        <taxon>Actinomycetota</taxon>
        <taxon>Actinomycetes</taxon>
        <taxon>Mycobacteriales</taxon>
        <taxon>Tsukamurellaceae</taxon>
        <taxon>Tsukamurella</taxon>
    </lineage>
</organism>
<keyword evidence="6" id="KW-1185">Reference proteome</keyword>
<dbReference type="Proteomes" id="UP000070409">
    <property type="component" value="Unassembled WGS sequence"/>
</dbReference>
<dbReference type="Pfam" id="PF01557">
    <property type="entry name" value="FAA_hydrolase"/>
    <property type="match status" value="1"/>
</dbReference>
<gene>
    <name evidence="5" type="ORF">AXK61_00165</name>
</gene>
<name>A0A137ZSV9_9ACTN</name>
<dbReference type="SUPFAM" id="SSF56529">
    <property type="entry name" value="FAH"/>
    <property type="match status" value="1"/>
</dbReference>
<dbReference type="PANTHER" id="PTHR42796">
    <property type="entry name" value="FUMARYLACETOACETATE HYDROLASE DOMAIN-CONTAINING PROTEIN 2A-RELATED"/>
    <property type="match status" value="1"/>
</dbReference>
<evidence type="ECO:0000313" key="5">
    <source>
        <dbReference type="EMBL" id="KXP01274.1"/>
    </source>
</evidence>
<dbReference type="RefSeq" id="WP_068743189.1">
    <property type="nucleotide sequence ID" value="NZ_LSRE01000001.1"/>
</dbReference>
<protein>
    <recommendedName>
        <fullName evidence="4">Fumarylacetoacetase-like C-terminal domain-containing protein</fullName>
    </recommendedName>
</protein>
<dbReference type="InterPro" id="IPR051121">
    <property type="entry name" value="FAH"/>
</dbReference>
<dbReference type="EMBL" id="LSRE01000001">
    <property type="protein sequence ID" value="KXP01274.1"/>
    <property type="molecule type" value="Genomic_DNA"/>
</dbReference>
<dbReference type="Gene3D" id="3.90.850.10">
    <property type="entry name" value="Fumarylacetoacetase-like, C-terminal domain"/>
    <property type="match status" value="1"/>
</dbReference>
<evidence type="ECO:0000256" key="2">
    <source>
        <dbReference type="ARBA" id="ARBA00022723"/>
    </source>
</evidence>
<evidence type="ECO:0000256" key="3">
    <source>
        <dbReference type="SAM" id="MobiDB-lite"/>
    </source>
</evidence>
<feature type="region of interest" description="Disordered" evidence="3">
    <location>
        <begin position="1"/>
        <end position="25"/>
    </location>
</feature>
<reference evidence="5 6" key="1">
    <citation type="submission" date="2016-02" db="EMBL/GenBank/DDBJ databases">
        <authorList>
            <person name="Teng J.L."/>
            <person name="Tang Y."/>
            <person name="Huang Y."/>
            <person name="Guo F."/>
            <person name="Wei W."/>
            <person name="Chen J.H."/>
            <person name="Wong S.Y."/>
            <person name="Lau S.K."/>
            <person name="Woo P.C."/>
        </authorList>
    </citation>
    <scope>NUCLEOTIDE SEQUENCE [LARGE SCALE GENOMIC DNA]</scope>
    <source>
        <strain evidence="5 6">JCM 13375</strain>
    </source>
</reference>
<comment type="similarity">
    <text evidence="1">Belongs to the FAH family.</text>
</comment>